<evidence type="ECO:0000256" key="1">
    <source>
        <dbReference type="ARBA" id="ARBA00004123"/>
    </source>
</evidence>
<keyword evidence="5 8" id="KW-0371">Homeobox</keyword>
<sequence length="527" mass="57288">MDALSPFCLTNNDVHDTPTTAVNAIGINTVPSPNMSKKTRPYEICTPASLTKAGEMTCLSVSSTPKWHHYSPADSNGTTEKSRQNGLPPSPSDVESASALVSTAGNMPMSTGDLHTRNGFDSPIEMAVTKDRFASERDVVKKRRNRTTFTSFQLNEMERVFQKTHYPDVYAREQLAMRTALTEARVQVWFQNRRAKWRKRERLGSTQESYLDSDIPSLTNTALDPSTFPITAAAVAAAAVAAGSTGGTNGGGGSGGGSCLNTSHFYRRHAPIFDPQNLSQIKSPRMRTPLPESHSPSWSDPPFLFSNRINALGSTTMQCLTNVAYMPDGIGSESSFVFDKSTGSTRGTSNSSNLNWNAETFNSLHELDLSCSSKNGRSVYESHQSDSYPTSIAGLTTNCCTPQAFNADIQKLPLFDPITFPYSRPVFPQSNLLNHHTSQFNSQSKSVSTSTWPSTNSHGNSSNLDNLPSQLDRQAVEVVRSFASGAQSNLMNQSTGLPSGVFSTPTVNANDPNRPVSPTWISHEFTV</sequence>
<evidence type="ECO:0000256" key="9">
    <source>
        <dbReference type="RuleBase" id="RU000682"/>
    </source>
</evidence>
<feature type="domain" description="Homeobox" evidence="11">
    <location>
        <begin position="140"/>
        <end position="200"/>
    </location>
</feature>
<reference evidence="14" key="1">
    <citation type="submission" date="2016-06" db="UniProtKB">
        <authorList>
            <consortium name="WormBaseParasite"/>
        </authorList>
    </citation>
    <scope>IDENTIFICATION</scope>
</reference>
<dbReference type="PROSITE" id="PS50071">
    <property type="entry name" value="HOMEOBOX_2"/>
    <property type="match status" value="1"/>
</dbReference>
<feature type="region of interest" description="Disordered" evidence="10">
    <location>
        <begin position="276"/>
        <end position="298"/>
    </location>
</feature>
<feature type="region of interest" description="Disordered" evidence="10">
    <location>
        <begin position="438"/>
        <end position="467"/>
    </location>
</feature>
<evidence type="ECO:0000256" key="7">
    <source>
        <dbReference type="ARBA" id="ARBA00023242"/>
    </source>
</evidence>
<evidence type="ECO:0000256" key="10">
    <source>
        <dbReference type="SAM" id="MobiDB-lite"/>
    </source>
</evidence>
<dbReference type="InterPro" id="IPR001356">
    <property type="entry name" value="HD"/>
</dbReference>
<proteinExistence type="predicted"/>
<dbReference type="GO" id="GO:0000981">
    <property type="term" value="F:DNA-binding transcription factor activity, RNA polymerase II-specific"/>
    <property type="evidence" value="ECO:0007669"/>
    <property type="project" value="InterPro"/>
</dbReference>
<evidence type="ECO:0000313" key="12">
    <source>
        <dbReference type="EMBL" id="VDP66870.1"/>
    </source>
</evidence>
<evidence type="ECO:0000256" key="6">
    <source>
        <dbReference type="ARBA" id="ARBA00023163"/>
    </source>
</evidence>
<keyword evidence="7 8" id="KW-0539">Nucleus</keyword>
<evidence type="ECO:0000256" key="4">
    <source>
        <dbReference type="ARBA" id="ARBA00023125"/>
    </source>
</evidence>
<dbReference type="InterPro" id="IPR009057">
    <property type="entry name" value="Homeodomain-like_sf"/>
</dbReference>
<dbReference type="AlphaFoldDB" id="A0A183A6J8"/>
<feature type="region of interest" description="Disordered" evidence="10">
    <location>
        <begin position="64"/>
        <end position="97"/>
    </location>
</feature>
<evidence type="ECO:0000313" key="13">
    <source>
        <dbReference type="Proteomes" id="UP000272942"/>
    </source>
</evidence>
<keyword evidence="13" id="KW-1185">Reference proteome</keyword>
<evidence type="ECO:0000256" key="3">
    <source>
        <dbReference type="ARBA" id="ARBA00023015"/>
    </source>
</evidence>
<dbReference type="PROSITE" id="PS00027">
    <property type="entry name" value="HOMEOBOX_1"/>
    <property type="match status" value="1"/>
</dbReference>
<feature type="DNA-binding region" description="Homeobox" evidence="8">
    <location>
        <begin position="142"/>
        <end position="201"/>
    </location>
</feature>
<feature type="compositionally biased region" description="Polar residues" evidence="10">
    <location>
        <begin position="73"/>
        <end position="97"/>
    </location>
</feature>
<dbReference type="OrthoDB" id="6159439at2759"/>
<keyword evidence="3" id="KW-0805">Transcription regulation</keyword>
<dbReference type="Pfam" id="PF00046">
    <property type="entry name" value="Homeodomain"/>
    <property type="match status" value="1"/>
</dbReference>
<dbReference type="PANTHER" id="PTHR24329">
    <property type="entry name" value="HOMEOBOX PROTEIN ARISTALESS"/>
    <property type="match status" value="1"/>
</dbReference>
<evidence type="ECO:0000313" key="14">
    <source>
        <dbReference type="WBParaSite" id="ECPE_0000258501-mRNA-1"/>
    </source>
</evidence>
<protein>
    <submittedName>
        <fullName evidence="14">Homeobox domain-containing protein</fullName>
    </submittedName>
</protein>
<dbReference type="CDD" id="cd00086">
    <property type="entry name" value="homeodomain"/>
    <property type="match status" value="1"/>
</dbReference>
<dbReference type="InterPro" id="IPR017970">
    <property type="entry name" value="Homeobox_CS"/>
</dbReference>
<dbReference type="GO" id="GO:0000977">
    <property type="term" value="F:RNA polymerase II transcription regulatory region sequence-specific DNA binding"/>
    <property type="evidence" value="ECO:0007669"/>
    <property type="project" value="TreeGrafter"/>
</dbReference>
<dbReference type="SUPFAM" id="SSF46689">
    <property type="entry name" value="Homeodomain-like"/>
    <property type="match status" value="1"/>
</dbReference>
<dbReference type="Proteomes" id="UP000272942">
    <property type="component" value="Unassembled WGS sequence"/>
</dbReference>
<reference evidence="12 13" key="2">
    <citation type="submission" date="2018-11" db="EMBL/GenBank/DDBJ databases">
        <authorList>
            <consortium name="Pathogen Informatics"/>
        </authorList>
    </citation>
    <scope>NUCLEOTIDE SEQUENCE [LARGE SCALE GENOMIC DNA]</scope>
    <source>
        <strain evidence="12 13">Egypt</strain>
    </source>
</reference>
<dbReference type="WBParaSite" id="ECPE_0000258501-mRNA-1">
    <property type="protein sequence ID" value="ECPE_0000258501-mRNA-1"/>
    <property type="gene ID" value="ECPE_0000258501"/>
</dbReference>
<name>A0A183A6J8_9TREM</name>
<evidence type="ECO:0000259" key="11">
    <source>
        <dbReference type="PROSITE" id="PS50071"/>
    </source>
</evidence>
<dbReference type="GO" id="GO:0005634">
    <property type="term" value="C:nucleus"/>
    <property type="evidence" value="ECO:0007669"/>
    <property type="project" value="UniProtKB-SubCell"/>
</dbReference>
<dbReference type="PANTHER" id="PTHR24329:SF543">
    <property type="entry name" value="FI01017P-RELATED"/>
    <property type="match status" value="1"/>
</dbReference>
<evidence type="ECO:0000256" key="8">
    <source>
        <dbReference type="PROSITE-ProRule" id="PRU00108"/>
    </source>
</evidence>
<accession>A0A183A6J8</accession>
<keyword evidence="4 8" id="KW-0238">DNA-binding</keyword>
<dbReference type="FunFam" id="1.10.10.60:FF:000093">
    <property type="entry name" value="ALX homeobox protein 1"/>
    <property type="match status" value="1"/>
</dbReference>
<keyword evidence="6" id="KW-0804">Transcription</keyword>
<comment type="subcellular location">
    <subcellularLocation>
        <location evidence="1 8 9">Nucleus</location>
    </subcellularLocation>
</comment>
<evidence type="ECO:0000256" key="5">
    <source>
        <dbReference type="ARBA" id="ARBA00023155"/>
    </source>
</evidence>
<gene>
    <name evidence="12" type="ORF">ECPE_LOCUS2583</name>
</gene>
<dbReference type="Gene3D" id="1.10.10.60">
    <property type="entry name" value="Homeodomain-like"/>
    <property type="match status" value="1"/>
</dbReference>
<evidence type="ECO:0000256" key="2">
    <source>
        <dbReference type="ARBA" id="ARBA00022473"/>
    </source>
</evidence>
<keyword evidence="2" id="KW-0217">Developmental protein</keyword>
<dbReference type="SMART" id="SM00389">
    <property type="entry name" value="HOX"/>
    <property type="match status" value="1"/>
</dbReference>
<dbReference type="InterPro" id="IPR050649">
    <property type="entry name" value="Paired_Homeobox_TFs"/>
</dbReference>
<organism evidence="14">
    <name type="scientific">Echinostoma caproni</name>
    <dbReference type="NCBI Taxonomy" id="27848"/>
    <lineage>
        <taxon>Eukaryota</taxon>
        <taxon>Metazoa</taxon>
        <taxon>Spiralia</taxon>
        <taxon>Lophotrochozoa</taxon>
        <taxon>Platyhelminthes</taxon>
        <taxon>Trematoda</taxon>
        <taxon>Digenea</taxon>
        <taxon>Plagiorchiida</taxon>
        <taxon>Echinostomata</taxon>
        <taxon>Echinostomatoidea</taxon>
        <taxon>Echinostomatidae</taxon>
        <taxon>Echinostoma</taxon>
    </lineage>
</organism>
<dbReference type="EMBL" id="UZAN01039712">
    <property type="protein sequence ID" value="VDP66870.1"/>
    <property type="molecule type" value="Genomic_DNA"/>
</dbReference>